<dbReference type="EMBL" id="JAIVGD010000011">
    <property type="protein sequence ID" value="KAH0771564.1"/>
    <property type="molecule type" value="Genomic_DNA"/>
</dbReference>
<name>A0ABQ7VT05_SOLTU</name>
<gene>
    <name evidence="2" type="ORF">KY290_015545</name>
</gene>
<protein>
    <submittedName>
        <fullName evidence="2">Uncharacterized protein</fullName>
    </submittedName>
</protein>
<keyword evidence="3" id="KW-1185">Reference proteome</keyword>
<accession>A0ABQ7VT05</accession>
<evidence type="ECO:0000313" key="3">
    <source>
        <dbReference type="Proteomes" id="UP000826656"/>
    </source>
</evidence>
<evidence type="ECO:0000256" key="1">
    <source>
        <dbReference type="SAM" id="MobiDB-lite"/>
    </source>
</evidence>
<evidence type="ECO:0000313" key="2">
    <source>
        <dbReference type="EMBL" id="KAH0771564.1"/>
    </source>
</evidence>
<dbReference type="Proteomes" id="UP000826656">
    <property type="component" value="Unassembled WGS sequence"/>
</dbReference>
<proteinExistence type="predicted"/>
<comment type="caution">
    <text evidence="2">The sequence shown here is derived from an EMBL/GenBank/DDBJ whole genome shotgun (WGS) entry which is preliminary data.</text>
</comment>
<reference evidence="2 3" key="1">
    <citation type="journal article" date="2021" name="bioRxiv">
        <title>Chromosome-scale and haplotype-resolved genome assembly of a tetraploid potato cultivar.</title>
        <authorList>
            <person name="Sun H."/>
            <person name="Jiao W.-B."/>
            <person name="Krause K."/>
            <person name="Campoy J.A."/>
            <person name="Goel M."/>
            <person name="Folz-Donahue K."/>
            <person name="Kukat C."/>
            <person name="Huettel B."/>
            <person name="Schneeberger K."/>
        </authorList>
    </citation>
    <scope>NUCLEOTIDE SEQUENCE [LARGE SCALE GENOMIC DNA]</scope>
    <source>
        <strain evidence="2">SolTubOtavaFocal</strain>
        <tissue evidence="2">Leaves</tissue>
    </source>
</reference>
<organism evidence="2 3">
    <name type="scientific">Solanum tuberosum</name>
    <name type="common">Potato</name>
    <dbReference type="NCBI Taxonomy" id="4113"/>
    <lineage>
        <taxon>Eukaryota</taxon>
        <taxon>Viridiplantae</taxon>
        <taxon>Streptophyta</taxon>
        <taxon>Embryophyta</taxon>
        <taxon>Tracheophyta</taxon>
        <taxon>Spermatophyta</taxon>
        <taxon>Magnoliopsida</taxon>
        <taxon>eudicotyledons</taxon>
        <taxon>Gunneridae</taxon>
        <taxon>Pentapetalae</taxon>
        <taxon>asterids</taxon>
        <taxon>lamiids</taxon>
        <taxon>Solanales</taxon>
        <taxon>Solanaceae</taxon>
        <taxon>Solanoideae</taxon>
        <taxon>Solaneae</taxon>
        <taxon>Solanum</taxon>
    </lineage>
</organism>
<feature type="region of interest" description="Disordered" evidence="1">
    <location>
        <begin position="43"/>
        <end position="63"/>
    </location>
</feature>
<sequence>MASPEDLMLQLLSQQRQRTNLGSIEENSEVGRELLQLILTFNANSDNSSDDGEDTTSGQDSFD</sequence>